<organism evidence="4 5">
    <name type="scientific">Paraburkholderia steynii</name>
    <dbReference type="NCBI Taxonomy" id="1245441"/>
    <lineage>
        <taxon>Bacteria</taxon>
        <taxon>Pseudomonadati</taxon>
        <taxon>Pseudomonadota</taxon>
        <taxon>Betaproteobacteria</taxon>
        <taxon>Burkholderiales</taxon>
        <taxon>Burkholderiaceae</taxon>
        <taxon>Paraburkholderia</taxon>
    </lineage>
</organism>
<evidence type="ECO:0000313" key="5">
    <source>
        <dbReference type="Proteomes" id="UP000294200"/>
    </source>
</evidence>
<evidence type="ECO:0000259" key="3">
    <source>
        <dbReference type="SMART" id="SM00470"/>
    </source>
</evidence>
<dbReference type="PANTHER" id="PTHR33375:SF1">
    <property type="entry name" value="CHROMOSOME-PARTITIONING PROTEIN PARB-RELATED"/>
    <property type="match status" value="1"/>
</dbReference>
<dbReference type="Gene3D" id="3.90.1530.10">
    <property type="entry name" value="Conserved hypothetical protein from pyrococcus furiosus pfu- 392566-001, ParB domain"/>
    <property type="match status" value="1"/>
</dbReference>
<dbReference type="GO" id="GO:0007059">
    <property type="term" value="P:chromosome segregation"/>
    <property type="evidence" value="ECO:0007669"/>
    <property type="project" value="TreeGrafter"/>
</dbReference>
<dbReference type="InterPro" id="IPR003115">
    <property type="entry name" value="ParB_N"/>
</dbReference>
<dbReference type="SMART" id="SM00470">
    <property type="entry name" value="ParB"/>
    <property type="match status" value="1"/>
</dbReference>
<reference evidence="4 5" key="1">
    <citation type="submission" date="2017-02" db="EMBL/GenBank/DDBJ databases">
        <title>Paraburkholderia sophoroidis sp. nov. and Paraburkholderia steynii sp. nov. rhizobial symbionts of the fynbos legume Hypocalyptus sophoroides.</title>
        <authorList>
            <person name="Steenkamp E.T."/>
            <person name="Beukes C.W."/>
            <person name="Van Zyl E."/>
            <person name="Avontuur J."/>
            <person name="Chan W.Y."/>
            <person name="Hassen A."/>
            <person name="Palmer M."/>
            <person name="Mthombeni L."/>
            <person name="Phalane F."/>
            <person name="Sereme K."/>
            <person name="Venter S.N."/>
        </authorList>
    </citation>
    <scope>NUCLEOTIDE SEQUENCE [LARGE SCALE GENOMIC DNA]</scope>
    <source>
        <strain evidence="4 5">HC1.1ba</strain>
    </source>
</reference>
<dbReference type="Gene3D" id="1.10.10.2830">
    <property type="match status" value="1"/>
</dbReference>
<evidence type="ECO:0000313" key="4">
    <source>
        <dbReference type="EMBL" id="TCG07201.1"/>
    </source>
</evidence>
<feature type="coiled-coil region" evidence="1">
    <location>
        <begin position="222"/>
        <end position="249"/>
    </location>
</feature>
<dbReference type="InterPro" id="IPR050336">
    <property type="entry name" value="Chromosome_partition/occlusion"/>
</dbReference>
<dbReference type="Pfam" id="PF02195">
    <property type="entry name" value="ParB_N"/>
    <property type="match status" value="1"/>
</dbReference>
<sequence>METLTGNLVKRGFDIDPVTLSLDRLHSPRPLPDNAVTSRKFLQILASIATVGLVEPIIVTADNGRNDSYRILDGRLRVEALRRLSITEVTCLIAQDDEAYTYNKFINRLTPAQDARMIAKAIARGVPKDRIAAALGVDVNTVRRRATMLDGVCPEAASLIADRNCPATTYETLRLMRPLRQIEAAELMCGQSNFSSTFAKAILAATQESQLVPHNRARDSRQSEAAAQLARLERELATLQTSIAQTDEQCGIDHLHLTVSAAYIARLMHNPSVVAWIEAHHPEFASELKAISDESGCFLAAAEQTRRSKNIHNKNVKSRSTRGTATR</sequence>
<evidence type="ECO:0000256" key="1">
    <source>
        <dbReference type="SAM" id="Coils"/>
    </source>
</evidence>
<protein>
    <submittedName>
        <fullName evidence="4">RepB plasmid partition</fullName>
    </submittedName>
</protein>
<dbReference type="Proteomes" id="UP000294200">
    <property type="component" value="Unassembled WGS sequence"/>
</dbReference>
<comment type="caution">
    <text evidence="4">The sequence shown here is derived from an EMBL/GenBank/DDBJ whole genome shotgun (WGS) entry which is preliminary data.</text>
</comment>
<proteinExistence type="predicted"/>
<dbReference type="Pfam" id="PF07506">
    <property type="entry name" value="RepB"/>
    <property type="match status" value="1"/>
</dbReference>
<dbReference type="PANTHER" id="PTHR33375">
    <property type="entry name" value="CHROMOSOME-PARTITIONING PROTEIN PARB-RELATED"/>
    <property type="match status" value="1"/>
</dbReference>
<dbReference type="SUPFAM" id="SSF110849">
    <property type="entry name" value="ParB/Sulfiredoxin"/>
    <property type="match status" value="1"/>
</dbReference>
<feature type="region of interest" description="Disordered" evidence="2">
    <location>
        <begin position="308"/>
        <end position="327"/>
    </location>
</feature>
<evidence type="ECO:0000256" key="2">
    <source>
        <dbReference type="SAM" id="MobiDB-lite"/>
    </source>
</evidence>
<keyword evidence="1" id="KW-0175">Coiled coil</keyword>
<dbReference type="AlphaFoldDB" id="A0A4R0XLE0"/>
<dbReference type="EMBL" id="MWML01000075">
    <property type="protein sequence ID" value="TCG07201.1"/>
    <property type="molecule type" value="Genomic_DNA"/>
</dbReference>
<accession>A0A4R0XLE0</accession>
<dbReference type="GO" id="GO:0005694">
    <property type="term" value="C:chromosome"/>
    <property type="evidence" value="ECO:0007669"/>
    <property type="project" value="TreeGrafter"/>
</dbReference>
<keyword evidence="5" id="KW-1185">Reference proteome</keyword>
<name>A0A4R0XLE0_9BURK</name>
<gene>
    <name evidence="4" type="ORF">BZM27_21175</name>
</gene>
<feature type="domain" description="ParB-like N-terminal" evidence="3">
    <location>
        <begin position="18"/>
        <end position="108"/>
    </location>
</feature>
<dbReference type="InterPro" id="IPR036086">
    <property type="entry name" value="ParB/Sulfiredoxin_sf"/>
</dbReference>
<feature type="compositionally biased region" description="Basic residues" evidence="2">
    <location>
        <begin position="308"/>
        <end position="320"/>
    </location>
</feature>
<dbReference type="InterPro" id="IPR011111">
    <property type="entry name" value="Plasmid_RepB"/>
</dbReference>
<dbReference type="SUPFAM" id="SSF109709">
    <property type="entry name" value="KorB DNA-binding domain-like"/>
    <property type="match status" value="1"/>
</dbReference>